<dbReference type="UniPathway" id="UPA00343"/>
<dbReference type="PANTHER" id="PTHR30605">
    <property type="entry name" value="ANHYDRO-N-ACETYLMURAMIC ACID KINASE"/>
    <property type="match status" value="1"/>
</dbReference>
<dbReference type="GO" id="GO:0009254">
    <property type="term" value="P:peptidoglycan turnover"/>
    <property type="evidence" value="ECO:0007669"/>
    <property type="project" value="UniProtKB-UniRule"/>
</dbReference>
<evidence type="ECO:0000256" key="1">
    <source>
        <dbReference type="HAMAP-Rule" id="MF_01270"/>
    </source>
</evidence>
<keyword evidence="1" id="KW-0119">Carbohydrate metabolism</keyword>
<dbReference type="GO" id="GO:0016773">
    <property type="term" value="F:phosphotransferase activity, alcohol group as acceptor"/>
    <property type="evidence" value="ECO:0007669"/>
    <property type="project" value="UniProtKB-UniRule"/>
</dbReference>
<dbReference type="AlphaFoldDB" id="A0A368C6X2"/>
<dbReference type="Pfam" id="PF03702">
    <property type="entry name" value="AnmK"/>
    <property type="match status" value="1"/>
</dbReference>
<accession>A0A368C6X2</accession>
<dbReference type="Proteomes" id="UP000252915">
    <property type="component" value="Unassembled WGS sequence"/>
</dbReference>
<feature type="binding site" evidence="1">
    <location>
        <begin position="14"/>
        <end position="21"/>
    </location>
    <ligand>
        <name>ATP</name>
        <dbReference type="ChEBI" id="CHEBI:30616"/>
    </ligand>
</feature>
<name>A0A368C6X2_9GAMM</name>
<comment type="similarity">
    <text evidence="1">Belongs to the anhydro-N-acetylmuramic acid kinase family.</text>
</comment>
<dbReference type="HAMAP" id="MF_01270">
    <property type="entry name" value="AnhMurNAc_kinase"/>
    <property type="match status" value="1"/>
</dbReference>
<evidence type="ECO:0000313" key="2">
    <source>
        <dbReference type="EMBL" id="RCL45320.1"/>
    </source>
</evidence>
<gene>
    <name evidence="1" type="primary">anmK</name>
    <name evidence="2" type="ORF">DBW92_00955</name>
</gene>
<dbReference type="InterPro" id="IPR043129">
    <property type="entry name" value="ATPase_NBD"/>
</dbReference>
<sequence length="367" mass="40105">MPTKTKLYIGAMSGTSHDAVDVSLVSITKKNINLDAFDSVKIPKNLSDEISNTINNNTSSLSDLGELDKKVGLIFSKAVSRIIDKNVLKNPEDIYVGISGQTIRHEPNIKNNFSMQIGDPNIISAQTGTTVISDFRNMHIAKGGEGAPLVPEFHAQLFRSKKVSRVIVNIGGISNYTFIKTDGSYFGTDTGPGNALMDAYCSNILGLEFDRNGAIAQKGNILDKELKKMLSKPFFKRKGFKSTGKELFNFNFIPKNLLKQDKKDVLATLTELTAISISNAIKKAGHDVKNIYVCGGGSNNKTLMNRLSYHLGTEINSTTALGLNPQAIESMAFGWLAYRRINNIPSDVRLKNNRVIKALLGSVSKSI</sequence>
<comment type="pathway">
    <text evidence="1">Amino-sugar metabolism; 1,6-anhydro-N-acetylmuramate degradation.</text>
</comment>
<comment type="pathway">
    <text evidence="1">Cell wall biogenesis; peptidoglycan recycling.</text>
</comment>
<reference evidence="2 3" key="1">
    <citation type="journal article" date="2018" name="Microbiome">
        <title>Fine metagenomic profile of the Mediterranean stratified and mixed water columns revealed by assembly and recruitment.</title>
        <authorList>
            <person name="Haro-Moreno J.M."/>
            <person name="Lopez-Perez M."/>
            <person name="De La Torre J.R."/>
            <person name="Picazo A."/>
            <person name="Camacho A."/>
            <person name="Rodriguez-Valera F."/>
        </authorList>
    </citation>
    <scope>NUCLEOTIDE SEQUENCE [LARGE SCALE GENOMIC DNA]</scope>
    <source>
        <strain evidence="2">MED-G78</strain>
    </source>
</reference>
<dbReference type="EC" id="2.7.1.170" evidence="1"/>
<comment type="caution">
    <text evidence="2">The sequence shown here is derived from an EMBL/GenBank/DDBJ whole genome shotgun (WGS) entry which is preliminary data.</text>
</comment>
<dbReference type="InterPro" id="IPR005338">
    <property type="entry name" value="Anhydro_N_Ac-Mur_kinase"/>
</dbReference>
<keyword evidence="1" id="KW-0067">ATP-binding</keyword>
<keyword evidence="1 2" id="KW-0418">Kinase</keyword>
<dbReference type="Gene3D" id="3.30.420.40">
    <property type="match status" value="2"/>
</dbReference>
<dbReference type="GO" id="GO:0097175">
    <property type="term" value="P:1,6-anhydro-N-acetyl-beta-muramic acid catabolic process"/>
    <property type="evidence" value="ECO:0007669"/>
    <property type="project" value="UniProtKB-UniRule"/>
</dbReference>
<organism evidence="2 3">
    <name type="scientific">SAR86 cluster bacterium</name>
    <dbReference type="NCBI Taxonomy" id="2030880"/>
    <lineage>
        <taxon>Bacteria</taxon>
        <taxon>Pseudomonadati</taxon>
        <taxon>Pseudomonadota</taxon>
        <taxon>Gammaproteobacteria</taxon>
        <taxon>SAR86 cluster</taxon>
    </lineage>
</organism>
<comment type="catalytic activity">
    <reaction evidence="1">
        <text>1,6-anhydro-N-acetyl-beta-muramate + ATP + H2O = N-acetyl-D-muramate 6-phosphate + ADP + H(+)</text>
        <dbReference type="Rhea" id="RHEA:24952"/>
        <dbReference type="ChEBI" id="CHEBI:15377"/>
        <dbReference type="ChEBI" id="CHEBI:15378"/>
        <dbReference type="ChEBI" id="CHEBI:30616"/>
        <dbReference type="ChEBI" id="CHEBI:58690"/>
        <dbReference type="ChEBI" id="CHEBI:58722"/>
        <dbReference type="ChEBI" id="CHEBI:456216"/>
        <dbReference type="EC" id="2.7.1.170"/>
    </reaction>
</comment>
<proteinExistence type="inferred from homology"/>
<protein>
    <recommendedName>
        <fullName evidence="1">Anhydro-N-acetylmuramic acid kinase</fullName>
        <ecNumber evidence="1">2.7.1.170</ecNumber>
    </recommendedName>
    <alternativeName>
        <fullName evidence="1">AnhMurNAc kinase</fullName>
    </alternativeName>
</protein>
<keyword evidence="1 2" id="KW-0808">Transferase</keyword>
<dbReference type="GO" id="GO:0016301">
    <property type="term" value="F:kinase activity"/>
    <property type="evidence" value="ECO:0007669"/>
    <property type="project" value="UniProtKB-KW"/>
</dbReference>
<dbReference type="NCBIfam" id="NF007139">
    <property type="entry name" value="PRK09585.1-3"/>
    <property type="match status" value="1"/>
</dbReference>
<dbReference type="SUPFAM" id="SSF53067">
    <property type="entry name" value="Actin-like ATPase domain"/>
    <property type="match status" value="1"/>
</dbReference>
<keyword evidence="1" id="KW-0547">Nucleotide-binding</keyword>
<dbReference type="EMBL" id="QOPI01000003">
    <property type="protein sequence ID" value="RCL45320.1"/>
    <property type="molecule type" value="Genomic_DNA"/>
</dbReference>
<evidence type="ECO:0000313" key="3">
    <source>
        <dbReference type="Proteomes" id="UP000252915"/>
    </source>
</evidence>
<dbReference type="CDD" id="cd24050">
    <property type="entry name" value="ASKHA_NBD_ANMK"/>
    <property type="match status" value="1"/>
</dbReference>
<dbReference type="GO" id="GO:0006040">
    <property type="term" value="P:amino sugar metabolic process"/>
    <property type="evidence" value="ECO:0007669"/>
    <property type="project" value="InterPro"/>
</dbReference>
<dbReference type="PANTHER" id="PTHR30605:SF0">
    <property type="entry name" value="ANHYDRO-N-ACETYLMURAMIC ACID KINASE"/>
    <property type="match status" value="1"/>
</dbReference>
<dbReference type="GO" id="GO:0005524">
    <property type="term" value="F:ATP binding"/>
    <property type="evidence" value="ECO:0007669"/>
    <property type="project" value="UniProtKB-UniRule"/>
</dbReference>
<comment type="function">
    <text evidence="1">Catalyzes the specific phosphorylation of 1,6-anhydro-N-acetylmuramic acid (anhMurNAc) with the simultaneous cleavage of the 1,6-anhydro ring, generating MurNAc-6-P. Is required for the utilization of anhMurNAc either imported from the medium or derived from its own cell wall murein, and thus plays a role in cell wall recycling.</text>
</comment>
<dbReference type="UniPathway" id="UPA00544"/>